<dbReference type="CDD" id="cd06261">
    <property type="entry name" value="TM_PBP2"/>
    <property type="match status" value="1"/>
</dbReference>
<dbReference type="GO" id="GO:0015031">
    <property type="term" value="P:protein transport"/>
    <property type="evidence" value="ECO:0007669"/>
    <property type="project" value="UniProtKB-KW"/>
</dbReference>
<dbReference type="GO" id="GO:0005886">
    <property type="term" value="C:plasma membrane"/>
    <property type="evidence" value="ECO:0007669"/>
    <property type="project" value="UniProtKB-SubCell"/>
</dbReference>
<evidence type="ECO:0000313" key="12">
    <source>
        <dbReference type="Proteomes" id="UP000523863"/>
    </source>
</evidence>
<dbReference type="AlphaFoldDB" id="A0A7W8Y8Z5"/>
<evidence type="ECO:0000256" key="6">
    <source>
        <dbReference type="ARBA" id="ARBA00022989"/>
    </source>
</evidence>
<dbReference type="SUPFAM" id="SSF161098">
    <property type="entry name" value="MetI-like"/>
    <property type="match status" value="1"/>
</dbReference>
<reference evidence="11 12" key="1">
    <citation type="submission" date="2020-08" db="EMBL/GenBank/DDBJ databases">
        <title>Sequencing the genomes of 1000 actinobacteria strains.</title>
        <authorList>
            <person name="Klenk H.-P."/>
        </authorList>
    </citation>
    <scope>NUCLEOTIDE SEQUENCE [LARGE SCALE GENOMIC DNA]</scope>
    <source>
        <strain evidence="11 12">DSM 23694</strain>
    </source>
</reference>
<dbReference type="PANTHER" id="PTHR43386:SF2">
    <property type="entry name" value="OLIGOPEPTIDE TRANSPORT SYSTEM PERMEASE PROTEIN OPPC"/>
    <property type="match status" value="1"/>
</dbReference>
<feature type="compositionally biased region" description="Low complexity" evidence="9">
    <location>
        <begin position="373"/>
        <end position="384"/>
    </location>
</feature>
<feature type="transmembrane region" description="Helical" evidence="8">
    <location>
        <begin position="145"/>
        <end position="165"/>
    </location>
</feature>
<gene>
    <name evidence="11" type="ORF">BKA12_000243</name>
</gene>
<dbReference type="InterPro" id="IPR035906">
    <property type="entry name" value="MetI-like_sf"/>
</dbReference>
<feature type="transmembrane region" description="Helical" evidence="8">
    <location>
        <begin position="36"/>
        <end position="60"/>
    </location>
</feature>
<dbReference type="GO" id="GO:0015833">
    <property type="term" value="P:peptide transport"/>
    <property type="evidence" value="ECO:0007669"/>
    <property type="project" value="UniProtKB-KW"/>
</dbReference>
<evidence type="ECO:0000256" key="7">
    <source>
        <dbReference type="ARBA" id="ARBA00023136"/>
    </source>
</evidence>
<evidence type="ECO:0000256" key="4">
    <source>
        <dbReference type="ARBA" id="ARBA00022519"/>
    </source>
</evidence>
<keyword evidence="7 8" id="KW-0472">Membrane</keyword>
<dbReference type="PROSITE" id="PS50928">
    <property type="entry name" value="ABC_TM1"/>
    <property type="match status" value="1"/>
</dbReference>
<comment type="similarity">
    <text evidence="8">Belongs to the binding-protein-dependent transport system permease family.</text>
</comment>
<evidence type="ECO:0000256" key="3">
    <source>
        <dbReference type="ARBA" id="ARBA00022475"/>
    </source>
</evidence>
<evidence type="ECO:0000256" key="1">
    <source>
        <dbReference type="ARBA" id="ARBA00004429"/>
    </source>
</evidence>
<feature type="transmembrane region" description="Helical" evidence="8">
    <location>
        <begin position="177"/>
        <end position="198"/>
    </location>
</feature>
<keyword evidence="12" id="KW-1185">Reference proteome</keyword>
<comment type="caution">
    <text evidence="11">The sequence shown here is derived from an EMBL/GenBank/DDBJ whole genome shotgun (WGS) entry which is preliminary data.</text>
</comment>
<keyword evidence="2 8" id="KW-0813">Transport</keyword>
<evidence type="ECO:0000256" key="5">
    <source>
        <dbReference type="ARBA" id="ARBA00022692"/>
    </source>
</evidence>
<accession>A0A7W8Y8Z5</accession>
<dbReference type="Proteomes" id="UP000523863">
    <property type="component" value="Unassembled WGS sequence"/>
</dbReference>
<dbReference type="Pfam" id="PF00528">
    <property type="entry name" value="BPD_transp_1"/>
    <property type="match status" value="1"/>
</dbReference>
<dbReference type="Gene3D" id="1.10.3720.10">
    <property type="entry name" value="MetI-like"/>
    <property type="match status" value="1"/>
</dbReference>
<dbReference type="RefSeq" id="WP_183640071.1">
    <property type="nucleotide sequence ID" value="NZ_JACHBL010000001.1"/>
</dbReference>
<organism evidence="11 12">
    <name type="scientific">Neomicrococcus lactis</name>
    <dbReference type="NCBI Taxonomy" id="732241"/>
    <lineage>
        <taxon>Bacteria</taxon>
        <taxon>Bacillati</taxon>
        <taxon>Actinomycetota</taxon>
        <taxon>Actinomycetes</taxon>
        <taxon>Micrococcales</taxon>
        <taxon>Micrococcaceae</taxon>
        <taxon>Neomicrococcus</taxon>
    </lineage>
</organism>
<evidence type="ECO:0000256" key="8">
    <source>
        <dbReference type="RuleBase" id="RU363032"/>
    </source>
</evidence>
<evidence type="ECO:0000256" key="2">
    <source>
        <dbReference type="ARBA" id="ARBA00022448"/>
    </source>
</evidence>
<keyword evidence="4" id="KW-0997">Cell inner membrane</keyword>
<name>A0A7W8Y8Z5_9MICC</name>
<evidence type="ECO:0000256" key="9">
    <source>
        <dbReference type="SAM" id="MobiDB-lite"/>
    </source>
</evidence>
<feature type="region of interest" description="Disordered" evidence="9">
    <location>
        <begin position="339"/>
        <end position="405"/>
    </location>
</feature>
<feature type="transmembrane region" description="Helical" evidence="8">
    <location>
        <begin position="229"/>
        <end position="251"/>
    </location>
</feature>
<protein>
    <submittedName>
        <fullName evidence="11">Peptide/nickel transport system permease protein</fullName>
    </submittedName>
</protein>
<feature type="transmembrane region" description="Helical" evidence="8">
    <location>
        <begin position="285"/>
        <end position="305"/>
    </location>
</feature>
<evidence type="ECO:0000313" key="11">
    <source>
        <dbReference type="EMBL" id="MBB5597163.1"/>
    </source>
</evidence>
<keyword evidence="6 8" id="KW-1133">Transmembrane helix</keyword>
<keyword evidence="3" id="KW-1003">Cell membrane</keyword>
<feature type="domain" description="ABC transmembrane type-1" evidence="10">
    <location>
        <begin position="114"/>
        <end position="305"/>
    </location>
</feature>
<dbReference type="EMBL" id="JACHBL010000001">
    <property type="protein sequence ID" value="MBB5597163.1"/>
    <property type="molecule type" value="Genomic_DNA"/>
</dbReference>
<evidence type="ECO:0000259" key="10">
    <source>
        <dbReference type="PROSITE" id="PS50928"/>
    </source>
</evidence>
<dbReference type="InterPro" id="IPR000515">
    <property type="entry name" value="MetI-like"/>
</dbReference>
<proteinExistence type="inferred from homology"/>
<dbReference type="InterPro" id="IPR050366">
    <property type="entry name" value="BP-dependent_transpt_permease"/>
</dbReference>
<comment type="subcellular location">
    <subcellularLocation>
        <location evidence="1">Cell inner membrane</location>
        <topology evidence="1">Multi-pass membrane protein</topology>
    </subcellularLocation>
    <subcellularLocation>
        <location evidence="8">Cell membrane</location>
        <topology evidence="8">Multi-pass membrane protein</topology>
    </subcellularLocation>
</comment>
<dbReference type="PANTHER" id="PTHR43386">
    <property type="entry name" value="OLIGOPEPTIDE TRANSPORT SYSTEM PERMEASE PROTEIN APPC"/>
    <property type="match status" value="1"/>
</dbReference>
<dbReference type="GO" id="GO:0055085">
    <property type="term" value="P:transmembrane transport"/>
    <property type="evidence" value="ECO:0007669"/>
    <property type="project" value="InterPro"/>
</dbReference>
<keyword evidence="5 8" id="KW-0812">Transmembrane</keyword>
<feature type="transmembrane region" description="Helical" evidence="8">
    <location>
        <begin position="112"/>
        <end position="138"/>
    </location>
</feature>
<sequence>MTTTPRAIDERAQVGGETKGLSQGAIVRKRFFGNTAAVVSIYVLVAIVILAFSSIGFLGIPGWWKYSYTDFQGTVNNGAPTITGPFSWGEHPFGQDRIGRDYFAMTMRGAQLSIIIMLVIGIVGGLIGVVVGSVSGYFRGWVESVLMRLVDIVIIIPLIILAAVLGRVAGGTFQGTAAVVALGVFVGLAIWTGLARLVRGEFLSLREREFVDAARIAGASNARIIFKHILPNAVGVIIVNVTLLMSSAILLETALSFLGLGVKAPDVSLGSLISENQQAFTTRPWLFWFPGLFIVVICLCINFIGDGLRDAFDPRQKKFSAKRAKERVAAATAGAGDASVTAPASAENAEKGYSPTASTVIEDMGTSPTTQLGSGPAVSGPGAALEADGGPDRPDDEQPGGKHRA</sequence>